<dbReference type="AlphaFoldDB" id="A0A6A6BT38"/>
<evidence type="ECO:0000313" key="2">
    <source>
        <dbReference type="EMBL" id="KAF2147256.1"/>
    </source>
</evidence>
<proteinExistence type="predicted"/>
<feature type="region of interest" description="Disordered" evidence="1">
    <location>
        <begin position="65"/>
        <end position="116"/>
    </location>
</feature>
<keyword evidence="3" id="KW-1185">Reference proteome</keyword>
<dbReference type="GeneID" id="54304152"/>
<dbReference type="Proteomes" id="UP000799438">
    <property type="component" value="Unassembled WGS sequence"/>
</dbReference>
<dbReference type="RefSeq" id="XP_033402964.1">
    <property type="nucleotide sequence ID" value="XM_033546646.1"/>
</dbReference>
<accession>A0A6A6BT38</accession>
<protein>
    <submittedName>
        <fullName evidence="2">Uncharacterized protein</fullName>
    </submittedName>
</protein>
<organism evidence="2 3">
    <name type="scientific">Aplosporella prunicola CBS 121167</name>
    <dbReference type="NCBI Taxonomy" id="1176127"/>
    <lineage>
        <taxon>Eukaryota</taxon>
        <taxon>Fungi</taxon>
        <taxon>Dikarya</taxon>
        <taxon>Ascomycota</taxon>
        <taxon>Pezizomycotina</taxon>
        <taxon>Dothideomycetes</taxon>
        <taxon>Dothideomycetes incertae sedis</taxon>
        <taxon>Botryosphaeriales</taxon>
        <taxon>Aplosporellaceae</taxon>
        <taxon>Aplosporella</taxon>
    </lineage>
</organism>
<name>A0A6A6BT38_9PEZI</name>
<feature type="compositionally biased region" description="Basic residues" evidence="1">
    <location>
        <begin position="79"/>
        <end position="88"/>
    </location>
</feature>
<evidence type="ECO:0000256" key="1">
    <source>
        <dbReference type="SAM" id="MobiDB-lite"/>
    </source>
</evidence>
<sequence length="160" mass="18217">MNIKPTFCKSPSAPRIERLEKEDRKKGSERKVVEMHSMAGRPNCLPLSRQWPFCVGGVVEQKERTKIQTRRDRTPSRRVSPRSYRKWKGYGQTTAGVPRARQAASTAKPTLQSKHPITRPLPRRLYLNFCPMTCTFSSSSSCWTPLLTATISYAGIRHPS</sequence>
<feature type="compositionally biased region" description="Basic and acidic residues" evidence="1">
    <location>
        <begin position="65"/>
        <end position="75"/>
    </location>
</feature>
<dbReference type="EMBL" id="ML995474">
    <property type="protein sequence ID" value="KAF2147256.1"/>
    <property type="molecule type" value="Genomic_DNA"/>
</dbReference>
<gene>
    <name evidence="2" type="ORF">K452DRAFT_4224</name>
</gene>
<feature type="compositionally biased region" description="Polar residues" evidence="1">
    <location>
        <begin position="103"/>
        <end position="115"/>
    </location>
</feature>
<reference evidence="2" key="1">
    <citation type="journal article" date="2020" name="Stud. Mycol.">
        <title>101 Dothideomycetes genomes: a test case for predicting lifestyles and emergence of pathogens.</title>
        <authorList>
            <person name="Haridas S."/>
            <person name="Albert R."/>
            <person name="Binder M."/>
            <person name="Bloem J."/>
            <person name="Labutti K."/>
            <person name="Salamov A."/>
            <person name="Andreopoulos B."/>
            <person name="Baker S."/>
            <person name="Barry K."/>
            <person name="Bills G."/>
            <person name="Bluhm B."/>
            <person name="Cannon C."/>
            <person name="Castanera R."/>
            <person name="Culley D."/>
            <person name="Daum C."/>
            <person name="Ezra D."/>
            <person name="Gonzalez J."/>
            <person name="Henrissat B."/>
            <person name="Kuo A."/>
            <person name="Liang C."/>
            <person name="Lipzen A."/>
            <person name="Lutzoni F."/>
            <person name="Magnuson J."/>
            <person name="Mondo S."/>
            <person name="Nolan M."/>
            <person name="Ohm R."/>
            <person name="Pangilinan J."/>
            <person name="Park H.-J."/>
            <person name="Ramirez L."/>
            <person name="Alfaro M."/>
            <person name="Sun H."/>
            <person name="Tritt A."/>
            <person name="Yoshinaga Y."/>
            <person name="Zwiers L.-H."/>
            <person name="Turgeon B."/>
            <person name="Goodwin S."/>
            <person name="Spatafora J."/>
            <person name="Crous P."/>
            <person name="Grigoriev I."/>
        </authorList>
    </citation>
    <scope>NUCLEOTIDE SEQUENCE</scope>
    <source>
        <strain evidence="2">CBS 121167</strain>
    </source>
</reference>
<evidence type="ECO:0000313" key="3">
    <source>
        <dbReference type="Proteomes" id="UP000799438"/>
    </source>
</evidence>